<dbReference type="AlphaFoldDB" id="A0AB34J0Y0"/>
<feature type="signal peptide" evidence="1">
    <location>
        <begin position="1"/>
        <end position="24"/>
    </location>
</feature>
<evidence type="ECO:0008006" key="4">
    <source>
        <dbReference type="Google" id="ProtNLM"/>
    </source>
</evidence>
<protein>
    <recommendedName>
        <fullName evidence="4">Thioredoxin domain-containing protein</fullName>
    </recommendedName>
</protein>
<reference evidence="2 3" key="1">
    <citation type="journal article" date="2024" name="Science">
        <title>Giant polyketide synthase enzymes in the biosynthesis of giant marine polyether toxins.</title>
        <authorList>
            <person name="Fallon T.R."/>
            <person name="Shende V.V."/>
            <person name="Wierzbicki I.H."/>
            <person name="Pendleton A.L."/>
            <person name="Watervoot N.F."/>
            <person name="Auber R.P."/>
            <person name="Gonzalez D.J."/>
            <person name="Wisecaver J.H."/>
            <person name="Moore B.S."/>
        </authorList>
    </citation>
    <scope>NUCLEOTIDE SEQUENCE [LARGE SCALE GENOMIC DNA]</scope>
    <source>
        <strain evidence="2 3">12B1</strain>
    </source>
</reference>
<comment type="caution">
    <text evidence="2">The sequence shown here is derived from an EMBL/GenBank/DDBJ whole genome shotgun (WGS) entry which is preliminary data.</text>
</comment>
<sequence>MMAGPCLRGALALLALAVVPTVEGLLVLAARHQGAARPCVSYTSKVCVRAAARMNQSLHLLSDANFVNLVIRERRKPVVVAFEMEDQLPLLAALHEKGQVAVYCASCDRCTRFLSWLNTNGIFITRLPAMVVFADGRPLGLLAGCDEAGGVRATWSGISRILVKHQLAPSGARVTSVRPALNGFDQHAYNFYTNVEKRYMRETISADWNP</sequence>
<gene>
    <name evidence="2" type="ORF">AB1Y20_006867</name>
</gene>
<name>A0AB34J0Y0_PRYPA</name>
<keyword evidence="1" id="KW-0732">Signal</keyword>
<proteinExistence type="predicted"/>
<keyword evidence="3" id="KW-1185">Reference proteome</keyword>
<accession>A0AB34J0Y0</accession>
<organism evidence="2 3">
    <name type="scientific">Prymnesium parvum</name>
    <name type="common">Toxic golden alga</name>
    <dbReference type="NCBI Taxonomy" id="97485"/>
    <lineage>
        <taxon>Eukaryota</taxon>
        <taxon>Haptista</taxon>
        <taxon>Haptophyta</taxon>
        <taxon>Prymnesiophyceae</taxon>
        <taxon>Prymnesiales</taxon>
        <taxon>Prymnesiaceae</taxon>
        <taxon>Prymnesium</taxon>
    </lineage>
</organism>
<dbReference type="EMBL" id="JBGBPQ010000015">
    <property type="protein sequence ID" value="KAL1510566.1"/>
    <property type="molecule type" value="Genomic_DNA"/>
</dbReference>
<evidence type="ECO:0000256" key="1">
    <source>
        <dbReference type="SAM" id="SignalP"/>
    </source>
</evidence>
<evidence type="ECO:0000313" key="2">
    <source>
        <dbReference type="EMBL" id="KAL1510566.1"/>
    </source>
</evidence>
<dbReference type="Proteomes" id="UP001515480">
    <property type="component" value="Unassembled WGS sequence"/>
</dbReference>
<evidence type="ECO:0000313" key="3">
    <source>
        <dbReference type="Proteomes" id="UP001515480"/>
    </source>
</evidence>
<feature type="chain" id="PRO_5044235446" description="Thioredoxin domain-containing protein" evidence="1">
    <location>
        <begin position="25"/>
        <end position="210"/>
    </location>
</feature>